<accession>A0ABW3EII6</accession>
<name>A0ABW3EII6_9ACTN</name>
<dbReference type="EMBL" id="JBHTJA010000002">
    <property type="protein sequence ID" value="MFD0899220.1"/>
    <property type="molecule type" value="Genomic_DNA"/>
</dbReference>
<feature type="domain" description="DUF1918" evidence="1">
    <location>
        <begin position="1"/>
        <end position="57"/>
    </location>
</feature>
<keyword evidence="3" id="KW-1185">Reference proteome</keyword>
<dbReference type="Gene3D" id="2.30.30.440">
    <property type="entry name" value="Domain of unknown function DUF1918"/>
    <property type="match status" value="1"/>
</dbReference>
<evidence type="ECO:0000313" key="3">
    <source>
        <dbReference type="Proteomes" id="UP001596972"/>
    </source>
</evidence>
<dbReference type="Proteomes" id="UP001596972">
    <property type="component" value="Unassembled WGS sequence"/>
</dbReference>
<dbReference type="Pfam" id="PF08940">
    <property type="entry name" value="DUF1918"/>
    <property type="match status" value="1"/>
</dbReference>
<gene>
    <name evidence="2" type="ORF">ACFQ11_02345</name>
</gene>
<evidence type="ECO:0000259" key="1">
    <source>
        <dbReference type="Pfam" id="PF08940"/>
    </source>
</evidence>
<dbReference type="SUPFAM" id="SSF50118">
    <property type="entry name" value="Cell growth inhibitor/plasmid maintenance toxic component"/>
    <property type="match status" value="1"/>
</dbReference>
<proteinExistence type="predicted"/>
<evidence type="ECO:0000313" key="2">
    <source>
        <dbReference type="EMBL" id="MFD0899220.1"/>
    </source>
</evidence>
<sequence length="68" mass="7573">MKAREGDWVIVKGHRTGDADRKALITEVHGRDGAPPYVVEWDDGHTSTYFPSADAVVERHPAPHSHSR</sequence>
<organism evidence="2 3">
    <name type="scientific">Actinomadura sediminis</name>
    <dbReference type="NCBI Taxonomy" id="1038904"/>
    <lineage>
        <taxon>Bacteria</taxon>
        <taxon>Bacillati</taxon>
        <taxon>Actinomycetota</taxon>
        <taxon>Actinomycetes</taxon>
        <taxon>Streptosporangiales</taxon>
        <taxon>Thermomonosporaceae</taxon>
        <taxon>Actinomadura</taxon>
    </lineage>
</organism>
<dbReference type="InterPro" id="IPR015035">
    <property type="entry name" value="DUF1918"/>
</dbReference>
<reference evidence="3" key="1">
    <citation type="journal article" date="2019" name="Int. J. Syst. Evol. Microbiol.">
        <title>The Global Catalogue of Microorganisms (GCM) 10K type strain sequencing project: providing services to taxonomists for standard genome sequencing and annotation.</title>
        <authorList>
            <consortium name="The Broad Institute Genomics Platform"/>
            <consortium name="The Broad Institute Genome Sequencing Center for Infectious Disease"/>
            <person name="Wu L."/>
            <person name="Ma J."/>
        </authorList>
    </citation>
    <scope>NUCLEOTIDE SEQUENCE [LARGE SCALE GENOMIC DNA]</scope>
    <source>
        <strain evidence="3">JCM 31202</strain>
    </source>
</reference>
<dbReference type="RefSeq" id="WP_378296040.1">
    <property type="nucleotide sequence ID" value="NZ_JBHTJA010000002.1"/>
</dbReference>
<comment type="caution">
    <text evidence="2">The sequence shown here is derived from an EMBL/GenBank/DDBJ whole genome shotgun (WGS) entry which is preliminary data.</text>
</comment>
<protein>
    <submittedName>
        <fullName evidence="2">DUF1918 domain-containing protein</fullName>
    </submittedName>
</protein>